<feature type="region of interest" description="Disordered" evidence="3">
    <location>
        <begin position="270"/>
        <end position="294"/>
    </location>
</feature>
<feature type="compositionally biased region" description="Low complexity" evidence="3">
    <location>
        <begin position="275"/>
        <end position="285"/>
    </location>
</feature>
<feature type="compositionally biased region" description="Basic and acidic residues" evidence="3">
    <location>
        <begin position="1"/>
        <end position="19"/>
    </location>
</feature>
<evidence type="ECO:0000259" key="4">
    <source>
        <dbReference type="PROSITE" id="PS50106"/>
    </source>
</evidence>
<feature type="compositionally biased region" description="Low complexity" evidence="3">
    <location>
        <begin position="20"/>
        <end position="30"/>
    </location>
</feature>
<feature type="region of interest" description="Disordered" evidence="3">
    <location>
        <begin position="1745"/>
        <end position="1774"/>
    </location>
</feature>
<feature type="region of interest" description="Disordered" evidence="3">
    <location>
        <begin position="1803"/>
        <end position="1835"/>
    </location>
</feature>
<keyword evidence="2" id="KW-0539">Nucleus</keyword>
<evidence type="ECO:0000256" key="2">
    <source>
        <dbReference type="ARBA" id="ARBA00023242"/>
    </source>
</evidence>
<dbReference type="GO" id="GO:0005634">
    <property type="term" value="C:nucleus"/>
    <property type="evidence" value="ECO:0007669"/>
    <property type="project" value="UniProtKB-SubCell"/>
</dbReference>
<dbReference type="Proteomes" id="UP000765507">
    <property type="component" value="Unassembled WGS sequence"/>
</dbReference>
<feature type="compositionally biased region" description="Basic and acidic residues" evidence="3">
    <location>
        <begin position="1070"/>
        <end position="1083"/>
    </location>
</feature>
<sequence>AQKEKLHAELKRVLQRKAESQPSAAEPAPAMETQSREEAKTPELVEMILETEARPGASGISVAGGGKGGLFVSDVLREAPAGKGLSLKEGDQLLSARVYFENVRYEDALRILKCAEPYRVSFCLKRTVPRPDVPGSPTAGGLEAKGPQAKMAKLTMKSLVPMRKQKARAPEEEVALTGSAEPSAGKLDVAPVDVEFSLPKFAKLRKAKSAAETGAAGPSPDVSAELSSSHGKGRRLRFPRLKVKEAAGTQVLAVAGTLEAAWPKGSVEGEAGVRGKAPQFAAPFPKGKKPKEDAGPAEVELKDQVKFKAPQVELDIPIPDLKASKVTAGVETPEISGKGEALRIKLPKFGVSTRPAEGEIEVGGLEGKLKVPKVQVPQVGISLPRADREAEGPEEELRAGIKLPSVEIAAPKVDVDLSLPKVEGALEAPDVSAKGVGLKIKMPKFGISAEEVEGTVRTPAIPAPKLSTSLPSDKGEAEGPAGSYVAGMKLPSLNIGVRQVDVEIPLPRGKADAEREPEPAKAALELPDVTVKIPKISLPTHGGKAKEEEVEREFKVPQVEVKVGKAERESPELKTKGPKIKMPSFGISLREHKPDADTKAKEPAAEGKVKFPGVKMPSIDISVPKAADVQLPKAKMEPAGLVGEGRVKASDGDGAEGPEFKFKMPQVSLPKFDLSGTAGKAESKAPQLEADAGRLEITAGKISVPTLAISVPRIKPVDVELPEASLRKPELAIEKPKIEVRLPSGKADGRRLESEVETAQARLSFPSVKMPSVGIDMPKVGVDLDLPKAKPGFEGELRAVAGLKERDFQLQKPQEPLPKFGAVCKDLEVEIDVPAAKAKADRPTPQAGVQLQSADFEGPDLSGMVVKIPKVDISFGKEKRESEELERAGQEGKGRADMKFPKVGLELKSPEVKPGSLEAIVKLSSVEISTPKLPDMAIEARLGGTAAVDVSGKLPETDTRLKSPKFSFPKFGLSGPKVKKGGLEAATPQTELEAETLEASAKGPKLKMPKFGLSFSRSKPGADVDGPWLSAEGEGKVEISGPHVDMDSSEAKVKLPSVKLPTVDISSPKVDVDIDLPKGKGDILGEGVPQAGETSPNVSIEVPDIKLKMPKFSLPKFGGQGKEEELELEQETLKGEVKGSAEALSGELDGKAKGKEAKMKMPRFKMPSFGIARKDVEVSGPSVTAPESDVKGKKGKTAAKEPDVAAGSPEEKLKGPFMKMPKLTISSPKAELKAEADVRGSKGESYIQGPDMEIKMPQVELPRFGTKEEKADVEASVRPESPGTKLKVGMVKMPSLEISTPDQIPSLQISVPGVRAEGEPSVGKPVIDISEADIKGYEGNLKIPKAPSIGISAPKLDLDINLPKASVEMLGQHEAGLKIEGDAAFEKADTKIKMPKVELPKYGLEGFLGKDLDRELSGAEAEMHLLKGQKLKGPSIKDQKVTLEMEGGKYAADATEASLLGSKIRVPKVDISLPKARLSDVEVPLTEGEIIIEGLEEAEGKFKLPSVGLPKFSTPKVKAPEVGFDVGLSRDRDFALDTSGLHGKMPRVEVSGPKIKLPKFGGASSDDQWEADIDSSKTPKVELNPPKLWGSLETPGSEVGVKEAKLKMPSVPIGFTVGKGEGESSPRAEDSETDGYDSKFKLKMPSFGISKVGTEAKGDESRTDTQPLCPTAEGKDFSFKMPQLAIPDVGFSVGPGEAPALGGGKAEMGGDARVRVGKPAGAEDLEQDVGGLEVRLKMPKIKMSPFGISGSKGDEGNMTTSLHSHQGSDREQMGGKKSLFKMPDLEISAPSIKAHAEYEVDGAQLHHSGSKELPRTSAAGIQGEKDRGVKGDASEAEAGKKYKMKLPKFGIALPKATQEGGEGDLSRGESKAQEAEAKVKMAKVKKAVFVLVKPKGKGVEASSGLLEGDGEAAAGTLEGDGDGKAKGPKIKRKPNFGLSLSKPKVGLEVNGELGPSTKEGGELEKGSKLKLPNLGFSKTEAMDLGTSGKGSAAQLNGEEGELSLQNGSQDSKAKLGKIKLPQVEFSSPYKVAEMDPEMNLKLVRAEEAKDETHVSTFMALKAAKFKPPKIMFSGFKKKEGEQAGNVVSSAARTEMALLEKGERDRDAKPETSKISLGFTSKSKGEYTVERGELDGREKSPKFKFPKLALSPKTRGALEVTSEQQERGGSSPGEGEKGSGALEGFKIRTPKLGFSTQLGEQIPEEGGGRVQPIKGEVMVGKSSPI</sequence>
<evidence type="ECO:0000313" key="6">
    <source>
        <dbReference type="Proteomes" id="UP000765507"/>
    </source>
</evidence>
<feature type="compositionally biased region" description="Basic and acidic residues" evidence="3">
    <location>
        <begin position="1823"/>
        <end position="1835"/>
    </location>
</feature>
<feature type="region of interest" description="Disordered" evidence="3">
    <location>
        <begin position="1116"/>
        <end position="1161"/>
    </location>
</feature>
<feature type="region of interest" description="Disordered" evidence="3">
    <location>
        <begin position="211"/>
        <end position="233"/>
    </location>
</feature>
<feature type="compositionally biased region" description="Basic and acidic residues" evidence="3">
    <location>
        <begin position="2125"/>
        <end position="2140"/>
    </location>
</feature>
<comment type="subcellular location">
    <subcellularLocation>
        <location evidence="1">Nucleus</location>
    </subcellularLocation>
</comment>
<reference evidence="5 6" key="1">
    <citation type="journal article" date="2020" name="G3 (Bethesda)">
        <title>Draft Genome of the Common Snapping Turtle, Chelydra serpentina, a Model for Phenotypic Plasticity in Reptiles.</title>
        <authorList>
            <person name="Das D."/>
            <person name="Singh S.K."/>
            <person name="Bierstedt J."/>
            <person name="Erickson A."/>
            <person name="Galli G.L.J."/>
            <person name="Crossley D.A. 2nd"/>
            <person name="Rhen T."/>
        </authorList>
    </citation>
    <scope>NUCLEOTIDE SEQUENCE [LARGE SCALE GENOMIC DNA]</scope>
    <source>
        <strain evidence="5">KW</strain>
    </source>
</reference>
<dbReference type="PANTHER" id="PTHR23348:SF42">
    <property type="entry name" value="PERIAXIN"/>
    <property type="match status" value="1"/>
</dbReference>
<dbReference type="InterPro" id="IPR052082">
    <property type="entry name" value="Myelin_sheath_structural"/>
</dbReference>
<feature type="region of interest" description="Disordered" evidence="3">
    <location>
        <begin position="1910"/>
        <end position="1969"/>
    </location>
</feature>
<feature type="region of interest" description="Disordered" evidence="3">
    <location>
        <begin position="2125"/>
        <end position="2211"/>
    </location>
</feature>
<feature type="region of interest" description="Disordered" evidence="3">
    <location>
        <begin position="1552"/>
        <end position="1571"/>
    </location>
</feature>
<dbReference type="OrthoDB" id="447516at2759"/>
<feature type="region of interest" description="Disordered" evidence="3">
    <location>
        <begin position="1"/>
        <end position="41"/>
    </location>
</feature>
<dbReference type="PROSITE" id="PS50106">
    <property type="entry name" value="PDZ"/>
    <property type="match status" value="1"/>
</dbReference>
<dbReference type="SMART" id="SM00228">
    <property type="entry name" value="PDZ"/>
    <property type="match status" value="1"/>
</dbReference>
<evidence type="ECO:0000256" key="1">
    <source>
        <dbReference type="ARBA" id="ARBA00004123"/>
    </source>
</evidence>
<comment type="caution">
    <text evidence="5">The sequence shown here is derived from an EMBL/GenBank/DDBJ whole genome shotgun (WGS) entry which is preliminary data.</text>
</comment>
<gene>
    <name evidence="5" type="primary">PRX</name>
    <name evidence="5" type="ORF">G0U57_002562</name>
</gene>
<evidence type="ECO:0000313" key="5">
    <source>
        <dbReference type="EMBL" id="KAG6922440.1"/>
    </source>
</evidence>
<proteinExistence type="predicted"/>
<dbReference type="InterPro" id="IPR001478">
    <property type="entry name" value="PDZ"/>
</dbReference>
<feature type="domain" description="PDZ" evidence="4">
    <location>
        <begin position="46"/>
        <end position="113"/>
    </location>
</feature>
<protein>
    <submittedName>
        <fullName evidence="5">Periaxin</fullName>
    </submittedName>
</protein>
<dbReference type="PANTHER" id="PTHR23348">
    <property type="entry name" value="PERIAXIN/AHNAK"/>
    <property type="match status" value="1"/>
</dbReference>
<feature type="region of interest" description="Disordered" evidence="3">
    <location>
        <begin position="1615"/>
        <end position="1639"/>
    </location>
</feature>
<name>A0A8T1S0S4_CHESE</name>
<feature type="compositionally biased region" description="Basic and acidic residues" evidence="3">
    <location>
        <begin position="879"/>
        <end position="900"/>
    </location>
</feature>
<dbReference type="GO" id="GO:0005737">
    <property type="term" value="C:cytoplasm"/>
    <property type="evidence" value="ECO:0007669"/>
    <property type="project" value="TreeGrafter"/>
</dbReference>
<feature type="region of interest" description="Disordered" evidence="3">
    <location>
        <begin position="1069"/>
        <end position="1099"/>
    </location>
</feature>
<feature type="compositionally biased region" description="Basic and acidic residues" evidence="3">
    <location>
        <begin position="1148"/>
        <end position="1159"/>
    </location>
</feature>
<feature type="compositionally biased region" description="Basic and acidic residues" evidence="3">
    <location>
        <begin position="1188"/>
        <end position="1214"/>
    </location>
</feature>
<dbReference type="GO" id="GO:0032287">
    <property type="term" value="P:peripheral nervous system myelin maintenance"/>
    <property type="evidence" value="ECO:0007669"/>
    <property type="project" value="TreeGrafter"/>
</dbReference>
<dbReference type="SUPFAM" id="SSF50156">
    <property type="entry name" value="PDZ domain-like"/>
    <property type="match status" value="1"/>
</dbReference>
<dbReference type="Gene3D" id="2.30.42.10">
    <property type="match status" value="1"/>
</dbReference>
<feature type="non-terminal residue" evidence="5">
    <location>
        <position position="2224"/>
    </location>
</feature>
<dbReference type="GO" id="GO:0043484">
    <property type="term" value="P:regulation of RNA splicing"/>
    <property type="evidence" value="ECO:0007669"/>
    <property type="project" value="TreeGrafter"/>
</dbReference>
<feature type="region of interest" description="Disordered" evidence="3">
    <location>
        <begin position="879"/>
        <end position="901"/>
    </location>
</feature>
<feature type="compositionally biased region" description="Basic and acidic residues" evidence="3">
    <location>
        <begin position="1620"/>
        <end position="1639"/>
    </location>
</feature>
<evidence type="ECO:0000256" key="3">
    <source>
        <dbReference type="SAM" id="MobiDB-lite"/>
    </source>
</evidence>
<keyword evidence="6" id="KW-1185">Reference proteome</keyword>
<accession>A0A8T1S0S4</accession>
<organism evidence="5 6">
    <name type="scientific">Chelydra serpentina</name>
    <name type="common">Snapping turtle</name>
    <name type="synonym">Testudo serpentina</name>
    <dbReference type="NCBI Taxonomy" id="8475"/>
    <lineage>
        <taxon>Eukaryota</taxon>
        <taxon>Metazoa</taxon>
        <taxon>Chordata</taxon>
        <taxon>Craniata</taxon>
        <taxon>Vertebrata</taxon>
        <taxon>Euteleostomi</taxon>
        <taxon>Archelosauria</taxon>
        <taxon>Testudinata</taxon>
        <taxon>Testudines</taxon>
        <taxon>Cryptodira</taxon>
        <taxon>Durocryptodira</taxon>
        <taxon>Americhelydia</taxon>
        <taxon>Chelydroidea</taxon>
        <taxon>Chelydridae</taxon>
        <taxon>Chelydra</taxon>
    </lineage>
</organism>
<feature type="region of interest" description="Disordered" evidence="3">
    <location>
        <begin position="1177"/>
        <end position="1215"/>
    </location>
</feature>
<dbReference type="EMBL" id="JAHGAV010001306">
    <property type="protein sequence ID" value="KAG6922440.1"/>
    <property type="molecule type" value="Genomic_DNA"/>
</dbReference>
<dbReference type="InterPro" id="IPR036034">
    <property type="entry name" value="PDZ_sf"/>
</dbReference>